<dbReference type="RefSeq" id="XP_003061977.1">
    <property type="nucleotide sequence ID" value="XM_003061931.1"/>
</dbReference>
<evidence type="ECO:0000259" key="12">
    <source>
        <dbReference type="PROSITE" id="PS50056"/>
    </source>
</evidence>
<keyword evidence="5" id="KW-0378">Hydrolase</keyword>
<evidence type="ECO:0000256" key="1">
    <source>
        <dbReference type="ARBA" id="ARBA00004123"/>
    </source>
</evidence>
<dbReference type="GO" id="GO:0033550">
    <property type="term" value="F:MAP kinase tyrosine phosphatase activity"/>
    <property type="evidence" value="ECO:0007669"/>
    <property type="project" value="TreeGrafter"/>
</dbReference>
<organism evidence="14">
    <name type="scientific">Micromonas pusilla (strain CCMP1545)</name>
    <name type="common">Picoplanktonic green alga</name>
    <dbReference type="NCBI Taxonomy" id="564608"/>
    <lineage>
        <taxon>Eukaryota</taxon>
        <taxon>Viridiplantae</taxon>
        <taxon>Chlorophyta</taxon>
        <taxon>Mamiellophyceae</taxon>
        <taxon>Mamiellales</taxon>
        <taxon>Mamiellaceae</taxon>
        <taxon>Micromonas</taxon>
    </lineage>
</organism>
<dbReference type="KEGG" id="mpp:MICPUCDRAFT_8113"/>
<evidence type="ECO:0000313" key="14">
    <source>
        <dbReference type="Proteomes" id="UP000001876"/>
    </source>
</evidence>
<dbReference type="Proteomes" id="UP000001876">
    <property type="component" value="Unassembled WGS sequence"/>
</dbReference>
<keyword evidence="6" id="KW-0904">Protein phosphatase</keyword>
<dbReference type="PROSITE" id="PS50056">
    <property type="entry name" value="TYR_PHOSPHATASE_2"/>
    <property type="match status" value="1"/>
</dbReference>
<evidence type="ECO:0000256" key="9">
    <source>
        <dbReference type="ARBA" id="ARBA00048336"/>
    </source>
</evidence>
<evidence type="ECO:0000256" key="8">
    <source>
        <dbReference type="ARBA" id="ARBA00047761"/>
    </source>
</evidence>
<keyword evidence="7" id="KW-0539">Nucleus</keyword>
<dbReference type="PANTHER" id="PTHR10159">
    <property type="entry name" value="DUAL SPECIFICITY PROTEIN PHOSPHATASE"/>
    <property type="match status" value="1"/>
</dbReference>
<dbReference type="FunFam" id="3.90.190.10:FF:000056">
    <property type="entry name" value="Dual specificity phosphatase 12"/>
    <property type="match status" value="1"/>
</dbReference>
<dbReference type="Pfam" id="PF00782">
    <property type="entry name" value="DSPc"/>
    <property type="match status" value="1"/>
</dbReference>
<comment type="subcellular location">
    <subcellularLocation>
        <location evidence="2">Cytoplasm</location>
    </subcellularLocation>
    <subcellularLocation>
        <location evidence="1">Nucleus</location>
    </subcellularLocation>
</comment>
<dbReference type="GO" id="GO:0005737">
    <property type="term" value="C:cytoplasm"/>
    <property type="evidence" value="ECO:0007669"/>
    <property type="project" value="UniProtKB-SubCell"/>
</dbReference>
<keyword evidence="14" id="KW-1185">Reference proteome</keyword>
<sequence length="152" mass="16611">AAAKKVKEDAEPAEILPGVFLGSIGAAHNEDALRRHRITHVLTVASSFAPRFPDAYEYLVVDVADAPSENLRAHFERCLKFIARARLDGGNVLVHCFAGRSRSATIVAAYAMATEGTSLEETMRAMKEKRPTAGPNRGFAAQLRAFERELTE</sequence>
<gene>
    <name evidence="13" type="ORF">MICPUCDRAFT_8113</name>
</gene>
<dbReference type="InterPro" id="IPR016130">
    <property type="entry name" value="Tyr_Pase_AS"/>
</dbReference>
<dbReference type="CDD" id="cd14498">
    <property type="entry name" value="DSP"/>
    <property type="match status" value="1"/>
</dbReference>
<dbReference type="InterPro" id="IPR000340">
    <property type="entry name" value="Dual-sp_phosphatase_cat-dom"/>
</dbReference>
<evidence type="ECO:0000256" key="2">
    <source>
        <dbReference type="ARBA" id="ARBA00004496"/>
    </source>
</evidence>
<dbReference type="Gene3D" id="3.90.190.10">
    <property type="entry name" value="Protein tyrosine phosphatase superfamily"/>
    <property type="match status" value="1"/>
</dbReference>
<dbReference type="OrthoDB" id="10252009at2759"/>
<comment type="catalytic activity">
    <reaction evidence="8">
        <text>O-phospho-L-seryl-[protein] + H2O = L-seryl-[protein] + phosphate</text>
        <dbReference type="Rhea" id="RHEA:20629"/>
        <dbReference type="Rhea" id="RHEA-COMP:9863"/>
        <dbReference type="Rhea" id="RHEA-COMP:11604"/>
        <dbReference type="ChEBI" id="CHEBI:15377"/>
        <dbReference type="ChEBI" id="CHEBI:29999"/>
        <dbReference type="ChEBI" id="CHEBI:43474"/>
        <dbReference type="ChEBI" id="CHEBI:83421"/>
        <dbReference type="EC" id="3.1.3.16"/>
    </reaction>
</comment>
<dbReference type="PRINTS" id="PR01908">
    <property type="entry name" value="ADSPHPHTASE"/>
</dbReference>
<dbReference type="GO" id="GO:0008330">
    <property type="term" value="F:protein tyrosine/threonine phosphatase activity"/>
    <property type="evidence" value="ECO:0007669"/>
    <property type="project" value="TreeGrafter"/>
</dbReference>
<dbReference type="GO" id="GO:0043409">
    <property type="term" value="P:negative regulation of MAPK cascade"/>
    <property type="evidence" value="ECO:0007669"/>
    <property type="project" value="TreeGrafter"/>
</dbReference>
<dbReference type="eggNOG" id="KOG1716">
    <property type="taxonomic scope" value="Eukaryota"/>
</dbReference>
<evidence type="ECO:0000256" key="4">
    <source>
        <dbReference type="ARBA" id="ARBA00022490"/>
    </source>
</evidence>
<feature type="domain" description="Tyrosine specific protein phosphatases" evidence="12">
    <location>
        <begin position="73"/>
        <end position="131"/>
    </location>
</feature>
<dbReference type="STRING" id="564608.C1N1U9"/>
<accession>C1N1U9</accession>
<comment type="catalytic activity">
    <reaction evidence="10">
        <text>O-phospho-L-tyrosyl-[protein] + H2O = L-tyrosyl-[protein] + phosphate</text>
        <dbReference type="Rhea" id="RHEA:10684"/>
        <dbReference type="Rhea" id="RHEA-COMP:10136"/>
        <dbReference type="Rhea" id="RHEA-COMP:20101"/>
        <dbReference type="ChEBI" id="CHEBI:15377"/>
        <dbReference type="ChEBI" id="CHEBI:43474"/>
        <dbReference type="ChEBI" id="CHEBI:46858"/>
        <dbReference type="ChEBI" id="CHEBI:61978"/>
        <dbReference type="EC" id="3.1.3.48"/>
    </reaction>
</comment>
<proteinExistence type="inferred from homology"/>
<feature type="domain" description="Tyrosine-protein phosphatase" evidence="11">
    <location>
        <begin position="11"/>
        <end position="152"/>
    </location>
</feature>
<dbReference type="AlphaFoldDB" id="C1N1U9"/>
<dbReference type="GO" id="GO:0005634">
    <property type="term" value="C:nucleus"/>
    <property type="evidence" value="ECO:0007669"/>
    <property type="project" value="UniProtKB-SubCell"/>
</dbReference>
<dbReference type="PROSITE" id="PS50054">
    <property type="entry name" value="TYR_PHOSPHATASE_DUAL"/>
    <property type="match status" value="1"/>
</dbReference>
<dbReference type="PROSITE" id="PS00383">
    <property type="entry name" value="TYR_PHOSPHATASE_1"/>
    <property type="match status" value="1"/>
</dbReference>
<dbReference type="GO" id="GO:0017017">
    <property type="term" value="F:MAP kinase tyrosine/serine/threonine phosphatase activity"/>
    <property type="evidence" value="ECO:0007669"/>
    <property type="project" value="TreeGrafter"/>
</dbReference>
<dbReference type="PANTHER" id="PTHR10159:SF511">
    <property type="entry name" value="DUAL SPECIFICITY PROTEIN PHOSPHATASE 1"/>
    <property type="match status" value="1"/>
</dbReference>
<dbReference type="InterPro" id="IPR000387">
    <property type="entry name" value="Tyr_Pase_dom"/>
</dbReference>
<feature type="non-terminal residue" evidence="13">
    <location>
        <position position="152"/>
    </location>
</feature>
<evidence type="ECO:0000256" key="7">
    <source>
        <dbReference type="ARBA" id="ARBA00023242"/>
    </source>
</evidence>
<dbReference type="SUPFAM" id="SSF52799">
    <property type="entry name" value="(Phosphotyrosine protein) phosphatases II"/>
    <property type="match status" value="1"/>
</dbReference>
<evidence type="ECO:0000256" key="5">
    <source>
        <dbReference type="ARBA" id="ARBA00022801"/>
    </source>
</evidence>
<evidence type="ECO:0000256" key="10">
    <source>
        <dbReference type="ARBA" id="ARBA00051722"/>
    </source>
</evidence>
<evidence type="ECO:0000256" key="3">
    <source>
        <dbReference type="ARBA" id="ARBA00008601"/>
    </source>
</evidence>
<evidence type="ECO:0000313" key="13">
    <source>
        <dbReference type="EMBL" id="EEH53689.1"/>
    </source>
</evidence>
<feature type="non-terminal residue" evidence="13">
    <location>
        <position position="1"/>
    </location>
</feature>
<dbReference type="EMBL" id="GG663745">
    <property type="protein sequence ID" value="EEH53689.1"/>
    <property type="molecule type" value="Genomic_DNA"/>
</dbReference>
<protein>
    <submittedName>
        <fullName evidence="13">Predicted protein</fullName>
    </submittedName>
</protein>
<reference evidence="13 14" key="1">
    <citation type="journal article" date="2009" name="Science">
        <title>Green evolution and dynamic adaptations revealed by genomes of the marine picoeukaryotes Micromonas.</title>
        <authorList>
            <person name="Worden A.Z."/>
            <person name="Lee J.H."/>
            <person name="Mock T."/>
            <person name="Rouze P."/>
            <person name="Simmons M.P."/>
            <person name="Aerts A.L."/>
            <person name="Allen A.E."/>
            <person name="Cuvelier M.L."/>
            <person name="Derelle E."/>
            <person name="Everett M.V."/>
            <person name="Foulon E."/>
            <person name="Grimwood J."/>
            <person name="Gundlach H."/>
            <person name="Henrissat B."/>
            <person name="Napoli C."/>
            <person name="McDonald S.M."/>
            <person name="Parker M.S."/>
            <person name="Rombauts S."/>
            <person name="Salamov A."/>
            <person name="Von Dassow P."/>
            <person name="Badger J.H."/>
            <person name="Coutinho P.M."/>
            <person name="Demir E."/>
            <person name="Dubchak I."/>
            <person name="Gentemann C."/>
            <person name="Eikrem W."/>
            <person name="Gready J.E."/>
            <person name="John U."/>
            <person name="Lanier W."/>
            <person name="Lindquist E.A."/>
            <person name="Lucas S."/>
            <person name="Mayer K.F."/>
            <person name="Moreau H."/>
            <person name="Not F."/>
            <person name="Otillar R."/>
            <person name="Panaud O."/>
            <person name="Pangilinan J."/>
            <person name="Paulsen I."/>
            <person name="Piegu B."/>
            <person name="Poliakov A."/>
            <person name="Robbens S."/>
            <person name="Schmutz J."/>
            <person name="Toulza E."/>
            <person name="Wyss T."/>
            <person name="Zelensky A."/>
            <person name="Zhou K."/>
            <person name="Armbrust E.V."/>
            <person name="Bhattacharya D."/>
            <person name="Goodenough U.W."/>
            <person name="Van de Peer Y."/>
            <person name="Grigoriev I.V."/>
        </authorList>
    </citation>
    <scope>NUCLEOTIDE SEQUENCE [LARGE SCALE GENOMIC DNA]</scope>
    <source>
        <strain evidence="13 14">CCMP1545</strain>
    </source>
</reference>
<dbReference type="InterPro" id="IPR029021">
    <property type="entry name" value="Prot-tyrosine_phosphatase-like"/>
</dbReference>
<dbReference type="SMART" id="SM00195">
    <property type="entry name" value="DSPc"/>
    <property type="match status" value="1"/>
</dbReference>
<dbReference type="GO" id="GO:0004722">
    <property type="term" value="F:protein serine/threonine phosphatase activity"/>
    <property type="evidence" value="ECO:0007669"/>
    <property type="project" value="UniProtKB-EC"/>
</dbReference>
<evidence type="ECO:0000256" key="6">
    <source>
        <dbReference type="ARBA" id="ARBA00022912"/>
    </source>
</evidence>
<dbReference type="InterPro" id="IPR020422">
    <property type="entry name" value="TYR_PHOSPHATASE_DUAL_dom"/>
</dbReference>
<evidence type="ECO:0000259" key="11">
    <source>
        <dbReference type="PROSITE" id="PS50054"/>
    </source>
</evidence>
<keyword evidence="4" id="KW-0963">Cytoplasm</keyword>
<comment type="catalytic activity">
    <reaction evidence="9">
        <text>O-phospho-L-threonyl-[protein] + H2O = L-threonyl-[protein] + phosphate</text>
        <dbReference type="Rhea" id="RHEA:47004"/>
        <dbReference type="Rhea" id="RHEA-COMP:11060"/>
        <dbReference type="Rhea" id="RHEA-COMP:11605"/>
        <dbReference type="ChEBI" id="CHEBI:15377"/>
        <dbReference type="ChEBI" id="CHEBI:30013"/>
        <dbReference type="ChEBI" id="CHEBI:43474"/>
        <dbReference type="ChEBI" id="CHEBI:61977"/>
        <dbReference type="EC" id="3.1.3.16"/>
    </reaction>
</comment>
<name>C1N1U9_MICPC</name>
<comment type="similarity">
    <text evidence="3">Belongs to the protein-tyrosine phosphatase family. Non-receptor class dual specificity subfamily.</text>
</comment>
<dbReference type="GeneID" id="9687417"/>
<dbReference type="OMA" id="CAYLMWK"/>